<dbReference type="AlphaFoldDB" id="F0SD65"/>
<dbReference type="RefSeq" id="WP_013633337.1">
    <property type="nucleotide sequence ID" value="NC_015177.1"/>
</dbReference>
<dbReference type="KEGG" id="psn:Pedsa_2302"/>
<sequence length="76" mass="8067">MKGLKYILLSLSLSFCCIAIYAQCPEEDPFCDDGGAPPDPWGDVPIDGGAFALLAGGAALGYKALKMKREDNAEKE</sequence>
<dbReference type="Proteomes" id="UP000000310">
    <property type="component" value="Chromosome"/>
</dbReference>
<dbReference type="STRING" id="762903.Pedsa_2302"/>
<proteinExistence type="predicted"/>
<feature type="transmembrane region" description="Helical" evidence="1">
    <location>
        <begin position="46"/>
        <end position="65"/>
    </location>
</feature>
<evidence type="ECO:0000256" key="2">
    <source>
        <dbReference type="SAM" id="SignalP"/>
    </source>
</evidence>
<reference evidence="4" key="2">
    <citation type="submission" date="2011-02" db="EMBL/GenBank/DDBJ databases">
        <title>The complete genome of Pedobacter saltans DSM 12145.</title>
        <authorList>
            <consortium name="US DOE Joint Genome Institute (JGI-PGF)"/>
            <person name="Lucas S."/>
            <person name="Copeland A."/>
            <person name="Lapidus A."/>
            <person name="Bruce D."/>
            <person name="Goodwin L."/>
            <person name="Pitluck S."/>
            <person name="Kyrpides N."/>
            <person name="Mavromatis K."/>
            <person name="Pagani I."/>
            <person name="Ivanova N."/>
            <person name="Ovchinnikova G."/>
            <person name="Lu M."/>
            <person name="Detter J.C."/>
            <person name="Han C."/>
            <person name="Land M."/>
            <person name="Hauser L."/>
            <person name="Markowitz V."/>
            <person name="Cheng J.-F."/>
            <person name="Hugenholtz P."/>
            <person name="Woyke T."/>
            <person name="Wu D."/>
            <person name="Tindall B."/>
            <person name="Pomrenke H.G."/>
            <person name="Brambilla E."/>
            <person name="Klenk H.-P."/>
            <person name="Eisen J.A."/>
        </authorList>
    </citation>
    <scope>NUCLEOTIDE SEQUENCE [LARGE SCALE GENOMIC DNA]</scope>
    <source>
        <strain evidence="4">ATCC 51119 / DSM 12145 / JCM 21818 / LMG 10337 / NBRC 100064 / NCIMB 13643</strain>
    </source>
</reference>
<feature type="signal peptide" evidence="2">
    <location>
        <begin position="1"/>
        <end position="21"/>
    </location>
</feature>
<organism evidence="3 4">
    <name type="scientific">Pseudopedobacter saltans (strain ATCC 51119 / DSM 12145 / JCM 21818 / CCUG 39354 / LMG 10337 / NBRC 100064 / NCIMB 13643)</name>
    <name type="common">Pedobacter saltans</name>
    <dbReference type="NCBI Taxonomy" id="762903"/>
    <lineage>
        <taxon>Bacteria</taxon>
        <taxon>Pseudomonadati</taxon>
        <taxon>Bacteroidota</taxon>
        <taxon>Sphingobacteriia</taxon>
        <taxon>Sphingobacteriales</taxon>
        <taxon>Sphingobacteriaceae</taxon>
        <taxon>Pseudopedobacter</taxon>
    </lineage>
</organism>
<accession>F0SD65</accession>
<dbReference type="EMBL" id="CP002545">
    <property type="protein sequence ID" value="ADY52851.1"/>
    <property type="molecule type" value="Genomic_DNA"/>
</dbReference>
<keyword evidence="1" id="KW-0472">Membrane</keyword>
<protein>
    <submittedName>
        <fullName evidence="3">Uncharacterized protein</fullName>
    </submittedName>
</protein>
<evidence type="ECO:0000313" key="4">
    <source>
        <dbReference type="Proteomes" id="UP000000310"/>
    </source>
</evidence>
<reference evidence="3 4" key="1">
    <citation type="journal article" date="2011" name="Stand. Genomic Sci.">
        <title>Complete genome sequence of the gliding, heparinolytic Pedobacter saltans type strain (113).</title>
        <authorList>
            <person name="Liolios K."/>
            <person name="Sikorski J."/>
            <person name="Lu M."/>
            <person name="Nolan M."/>
            <person name="Lapidus A."/>
            <person name="Lucas S."/>
            <person name="Hammon N."/>
            <person name="Deshpande S."/>
            <person name="Cheng J.F."/>
            <person name="Tapia R."/>
            <person name="Han C."/>
            <person name="Goodwin L."/>
            <person name="Pitluck S."/>
            <person name="Huntemann M."/>
            <person name="Ivanova N."/>
            <person name="Pagani I."/>
            <person name="Mavromatis K."/>
            <person name="Ovchinikova G."/>
            <person name="Pati A."/>
            <person name="Chen A."/>
            <person name="Palaniappan K."/>
            <person name="Land M."/>
            <person name="Hauser L."/>
            <person name="Brambilla E.M."/>
            <person name="Kotsyurbenko O."/>
            <person name="Rohde M."/>
            <person name="Tindall B.J."/>
            <person name="Abt B."/>
            <person name="Goker M."/>
            <person name="Detter J.C."/>
            <person name="Woyke T."/>
            <person name="Bristow J."/>
            <person name="Eisen J.A."/>
            <person name="Markowitz V."/>
            <person name="Hugenholtz P."/>
            <person name="Klenk H.P."/>
            <person name="Kyrpides N.C."/>
        </authorList>
    </citation>
    <scope>NUCLEOTIDE SEQUENCE [LARGE SCALE GENOMIC DNA]</scope>
    <source>
        <strain evidence="4">ATCC 51119 / DSM 12145 / JCM 21818 / LMG 10337 / NBRC 100064 / NCIMB 13643</strain>
    </source>
</reference>
<dbReference type="HOGENOM" id="CLU_2651751_0_0_10"/>
<keyword evidence="1" id="KW-0812">Transmembrane</keyword>
<evidence type="ECO:0000313" key="3">
    <source>
        <dbReference type="EMBL" id="ADY52851.1"/>
    </source>
</evidence>
<gene>
    <name evidence="3" type="ordered locus">Pedsa_2302</name>
</gene>
<keyword evidence="4" id="KW-1185">Reference proteome</keyword>
<evidence type="ECO:0000256" key="1">
    <source>
        <dbReference type="SAM" id="Phobius"/>
    </source>
</evidence>
<name>F0SD65_PSESL</name>
<keyword evidence="2" id="KW-0732">Signal</keyword>
<dbReference type="NCBIfam" id="NF046080">
    <property type="entry name" value="PID_CTERM"/>
    <property type="match status" value="1"/>
</dbReference>
<feature type="chain" id="PRO_5003256115" evidence="2">
    <location>
        <begin position="22"/>
        <end position="76"/>
    </location>
</feature>
<keyword evidence="1" id="KW-1133">Transmembrane helix</keyword>
<dbReference type="InterPro" id="IPR058207">
    <property type="entry name" value="PID_CTERM"/>
</dbReference>